<protein>
    <submittedName>
        <fullName evidence="1">Uncharacterized protein</fullName>
    </submittedName>
</protein>
<keyword evidence="2" id="KW-1185">Reference proteome</keyword>
<evidence type="ECO:0000313" key="2">
    <source>
        <dbReference type="Proteomes" id="UP000315010"/>
    </source>
</evidence>
<name>A0A5C5ZAD3_9BACT</name>
<comment type="caution">
    <text evidence="1">The sequence shown here is derived from an EMBL/GenBank/DDBJ whole genome shotgun (WGS) entry which is preliminary data.</text>
</comment>
<dbReference type="RefSeq" id="WP_146401750.1">
    <property type="nucleotide sequence ID" value="NZ_SJPJ01000001.1"/>
</dbReference>
<sequence>MSAIPPAVSSVLNARADATNQKVQIELLSKQLDAQKQTGDAINNLLEQAKQVQAQIQDGHIDVRI</sequence>
<accession>A0A5C5ZAD3</accession>
<dbReference type="OrthoDB" id="282446at2"/>
<dbReference type="EMBL" id="SJPJ01000001">
    <property type="protein sequence ID" value="TWT84168.1"/>
    <property type="molecule type" value="Genomic_DNA"/>
</dbReference>
<evidence type="ECO:0000313" key="1">
    <source>
        <dbReference type="EMBL" id="TWT84168.1"/>
    </source>
</evidence>
<proteinExistence type="predicted"/>
<gene>
    <name evidence="1" type="ORF">CA13_56440</name>
</gene>
<organism evidence="1 2">
    <name type="scientific">Novipirellula herctigrandis</name>
    <dbReference type="NCBI Taxonomy" id="2527986"/>
    <lineage>
        <taxon>Bacteria</taxon>
        <taxon>Pseudomonadati</taxon>
        <taxon>Planctomycetota</taxon>
        <taxon>Planctomycetia</taxon>
        <taxon>Pirellulales</taxon>
        <taxon>Pirellulaceae</taxon>
        <taxon>Novipirellula</taxon>
    </lineage>
</organism>
<dbReference type="AlphaFoldDB" id="A0A5C5ZAD3"/>
<reference evidence="1 2" key="1">
    <citation type="submission" date="2019-02" db="EMBL/GenBank/DDBJ databases">
        <title>Deep-cultivation of Planctomycetes and their phenomic and genomic characterization uncovers novel biology.</title>
        <authorList>
            <person name="Wiegand S."/>
            <person name="Jogler M."/>
            <person name="Boedeker C."/>
            <person name="Pinto D."/>
            <person name="Vollmers J."/>
            <person name="Rivas-Marin E."/>
            <person name="Kohn T."/>
            <person name="Peeters S.H."/>
            <person name="Heuer A."/>
            <person name="Rast P."/>
            <person name="Oberbeckmann S."/>
            <person name="Bunk B."/>
            <person name="Jeske O."/>
            <person name="Meyerdierks A."/>
            <person name="Storesund J.E."/>
            <person name="Kallscheuer N."/>
            <person name="Luecker S."/>
            <person name="Lage O.M."/>
            <person name="Pohl T."/>
            <person name="Merkel B.J."/>
            <person name="Hornburger P."/>
            <person name="Mueller R.-W."/>
            <person name="Bruemmer F."/>
            <person name="Labrenz M."/>
            <person name="Spormann A.M."/>
            <person name="Op Den Camp H."/>
            <person name="Overmann J."/>
            <person name="Amann R."/>
            <person name="Jetten M.S.M."/>
            <person name="Mascher T."/>
            <person name="Medema M.H."/>
            <person name="Devos D.P."/>
            <person name="Kaster A.-K."/>
            <person name="Ovreas L."/>
            <person name="Rohde M."/>
            <person name="Galperin M.Y."/>
            <person name="Jogler C."/>
        </authorList>
    </citation>
    <scope>NUCLEOTIDE SEQUENCE [LARGE SCALE GENOMIC DNA]</scope>
    <source>
        <strain evidence="1 2">CA13</strain>
    </source>
</reference>
<dbReference type="Proteomes" id="UP000315010">
    <property type="component" value="Unassembled WGS sequence"/>
</dbReference>